<dbReference type="EC" id="3.2.1.143" evidence="2"/>
<evidence type="ECO:0000256" key="2">
    <source>
        <dbReference type="ARBA" id="ARBA00012255"/>
    </source>
</evidence>
<keyword evidence="3" id="KW-0378">Hydrolase</keyword>
<evidence type="ECO:0000256" key="1">
    <source>
        <dbReference type="ARBA" id="ARBA00009545"/>
    </source>
</evidence>
<organism evidence="8 9">
    <name type="scientific">Electrophorus voltai</name>
    <dbReference type="NCBI Taxonomy" id="2609070"/>
    <lineage>
        <taxon>Eukaryota</taxon>
        <taxon>Metazoa</taxon>
        <taxon>Chordata</taxon>
        <taxon>Craniata</taxon>
        <taxon>Vertebrata</taxon>
        <taxon>Euteleostomi</taxon>
        <taxon>Actinopterygii</taxon>
        <taxon>Neopterygii</taxon>
        <taxon>Teleostei</taxon>
        <taxon>Ostariophysi</taxon>
        <taxon>Gymnotiformes</taxon>
        <taxon>Gymnotoidei</taxon>
        <taxon>Gymnotidae</taxon>
        <taxon>Electrophorus</taxon>
    </lineage>
</organism>
<evidence type="ECO:0000313" key="8">
    <source>
        <dbReference type="EMBL" id="KAK1800834.1"/>
    </source>
</evidence>
<dbReference type="GO" id="GO:0005634">
    <property type="term" value="C:nucleus"/>
    <property type="evidence" value="ECO:0007669"/>
    <property type="project" value="TreeGrafter"/>
</dbReference>
<evidence type="ECO:0000313" key="9">
    <source>
        <dbReference type="Proteomes" id="UP001239994"/>
    </source>
</evidence>
<proteinExistence type="inferred from homology"/>
<feature type="compositionally biased region" description="Low complexity" evidence="5">
    <location>
        <begin position="92"/>
        <end position="103"/>
    </location>
</feature>
<evidence type="ECO:0000259" key="6">
    <source>
        <dbReference type="Pfam" id="PF05028"/>
    </source>
</evidence>
<dbReference type="EMBL" id="JAROKS010000010">
    <property type="protein sequence ID" value="KAK1800834.1"/>
    <property type="molecule type" value="Genomic_DNA"/>
</dbReference>
<protein>
    <recommendedName>
        <fullName evidence="2">poly(ADP-ribose) glycohydrolase</fullName>
        <ecNumber evidence="2">3.2.1.143</ecNumber>
    </recommendedName>
</protein>
<dbReference type="GO" id="GO:0005975">
    <property type="term" value="P:carbohydrate metabolic process"/>
    <property type="evidence" value="ECO:0007669"/>
    <property type="project" value="InterPro"/>
</dbReference>
<feature type="domain" description="PARG catalytic Macro" evidence="6">
    <location>
        <begin position="387"/>
        <end position="589"/>
    </location>
</feature>
<comment type="similarity">
    <text evidence="1">Belongs to the poly(ADP-ribose) glycohydrolase family.</text>
</comment>
<reference evidence="8" key="1">
    <citation type="submission" date="2023-03" db="EMBL/GenBank/DDBJ databases">
        <title>Electrophorus voltai genome.</title>
        <authorList>
            <person name="Bian C."/>
        </authorList>
    </citation>
    <scope>NUCLEOTIDE SEQUENCE</scope>
    <source>
        <strain evidence="8">CB-2022</strain>
        <tissue evidence="8">Muscle</tissue>
    </source>
</reference>
<dbReference type="GO" id="GO:0009225">
    <property type="term" value="P:nucleotide-sugar metabolic process"/>
    <property type="evidence" value="ECO:0007669"/>
    <property type="project" value="TreeGrafter"/>
</dbReference>
<evidence type="ECO:0000256" key="3">
    <source>
        <dbReference type="ARBA" id="ARBA00022801"/>
    </source>
</evidence>
<accession>A0AAD8ZK03</accession>
<feature type="active site" evidence="4">
    <location>
        <position position="431"/>
    </location>
</feature>
<dbReference type="InterPro" id="IPR048362">
    <property type="entry name" value="PARG_helical"/>
</dbReference>
<dbReference type="Pfam" id="PF05028">
    <property type="entry name" value="PARG_cat_C"/>
    <property type="match status" value="1"/>
</dbReference>
<comment type="caution">
    <text evidence="8">The sequence shown here is derived from an EMBL/GenBank/DDBJ whole genome shotgun (WGS) entry which is preliminary data.</text>
</comment>
<evidence type="ECO:0000256" key="5">
    <source>
        <dbReference type="SAM" id="MobiDB-lite"/>
    </source>
</evidence>
<keyword evidence="9" id="KW-1185">Reference proteome</keyword>
<feature type="non-terminal residue" evidence="8">
    <location>
        <position position="1"/>
    </location>
</feature>
<dbReference type="GO" id="GO:1990966">
    <property type="term" value="P:ATP generation from poly-ADP-D-ribose"/>
    <property type="evidence" value="ECO:0007669"/>
    <property type="project" value="TreeGrafter"/>
</dbReference>
<feature type="compositionally biased region" description="Polar residues" evidence="5">
    <location>
        <begin position="37"/>
        <end position="47"/>
    </location>
</feature>
<evidence type="ECO:0000259" key="7">
    <source>
        <dbReference type="Pfam" id="PF20811"/>
    </source>
</evidence>
<dbReference type="PANTHER" id="PTHR12837">
    <property type="entry name" value="POLY ADP-RIBOSE GLYCOHYDROLASE"/>
    <property type="match status" value="1"/>
</dbReference>
<sequence length="646" mass="73019">SPSDGSPGDGSRVSPPIAVREDAERSLQGCKEPRSAPQRNNSPQDTGPTGAIWLQTLGSPSLGRAETMAHKNDSSQVNECLKQVHKDKSGESDSSQRSSTSSSPHQRHHHNSRTESDSSGPPQDAGRRPADMFPFKELKKEPDCHLQLDTLFPSPCHTVLIDTDQFQRGRLVPYKGHHVWDSNHVKLPLLNLKTSMDSRWSVVQKSLKKLSSGGSKVRDVQMAINSYNQKHSMEWPFDALYSYVTDVQKKENNFSLVISKMAQLALELPDLIKHPIPLLKQNHSHAITLSQVQISCLLANAFFCTFPHRNTMKHGSEYANFPTINFSRLFGDASRRKTQKLRAIFHYFNTVTGKDTKPDGLVTFERICIALPDLPQWKRQNEFDFRQTETLTNLHVSPQGTIEEEGAGMLQVDFACKFVGGGVLGAGLVQEEIRFLMNPELIVARLFTEKLADNECLKITGIQRYSVSYGYSDTFEWQGPYVDNTKRDEWKRRYCQIVAIDALSFKDPREQYTKENIRRELNKAYVGFRRNPNTPADYTPAIATGNWGCGAFNGDPKLKGWPVQALIQMMAAAVAQRDLAYFTFGNKEQALEVQKMYKYLKNNSITVGKLYQILNDYCKHFSQHPRQPRGLYEYVTEAAGVHTSQL</sequence>
<feature type="compositionally biased region" description="Basic and acidic residues" evidence="5">
    <location>
        <begin position="82"/>
        <end position="91"/>
    </location>
</feature>
<feature type="region of interest" description="Disordered" evidence="5">
    <location>
        <begin position="1"/>
        <end position="130"/>
    </location>
</feature>
<dbReference type="GO" id="GO:0004649">
    <property type="term" value="F:poly(ADP-ribose) glycohydrolase activity"/>
    <property type="evidence" value="ECO:0007669"/>
    <property type="project" value="UniProtKB-EC"/>
</dbReference>
<feature type="active site" evidence="4">
    <location>
        <position position="432"/>
    </location>
</feature>
<feature type="domain" description="PARG helical" evidence="7">
    <location>
        <begin position="248"/>
        <end position="366"/>
    </location>
</feature>
<feature type="active site" evidence="4">
    <location>
        <position position="413"/>
    </location>
</feature>
<gene>
    <name evidence="8" type="ORF">P4O66_006022</name>
</gene>
<dbReference type="GO" id="GO:0005737">
    <property type="term" value="C:cytoplasm"/>
    <property type="evidence" value="ECO:0007669"/>
    <property type="project" value="TreeGrafter"/>
</dbReference>
<evidence type="ECO:0000256" key="4">
    <source>
        <dbReference type="PIRSR" id="PIRSR607724-1"/>
    </source>
</evidence>
<dbReference type="Proteomes" id="UP001239994">
    <property type="component" value="Unassembled WGS sequence"/>
</dbReference>
<dbReference type="AlphaFoldDB" id="A0AAD8ZK03"/>
<dbReference type="PANTHER" id="PTHR12837:SF8">
    <property type="entry name" value="POLY(ADP-RIBOSE) GLYCOHYDROLASE"/>
    <property type="match status" value="1"/>
</dbReference>
<dbReference type="InterPro" id="IPR007724">
    <property type="entry name" value="Poly_GlycHdrlase"/>
</dbReference>
<name>A0AAD8ZK03_9TELE</name>
<dbReference type="GO" id="GO:0006282">
    <property type="term" value="P:regulation of DNA repair"/>
    <property type="evidence" value="ECO:0007669"/>
    <property type="project" value="InterPro"/>
</dbReference>
<dbReference type="Pfam" id="PF20811">
    <property type="entry name" value="PARG_cat_N"/>
    <property type="match status" value="1"/>
</dbReference>
<feature type="compositionally biased region" description="Low complexity" evidence="5">
    <location>
        <begin position="1"/>
        <end position="16"/>
    </location>
</feature>
<dbReference type="InterPro" id="IPR046372">
    <property type="entry name" value="PARG_cat_C"/>
</dbReference>